<protein>
    <recommendedName>
        <fullName evidence="9">Methyl-accepting transducer domain-containing protein</fullName>
    </recommendedName>
</protein>
<evidence type="ECO:0000256" key="1">
    <source>
        <dbReference type="ARBA" id="ARBA00023224"/>
    </source>
</evidence>
<evidence type="ECO:0000313" key="8">
    <source>
        <dbReference type="Proteomes" id="UP000050430"/>
    </source>
</evidence>
<reference evidence="7 8" key="1">
    <citation type="submission" date="2015-07" db="EMBL/GenBank/DDBJ databases">
        <title>Genome sequence of Leptolinea tardivitalis DSM 16556.</title>
        <authorList>
            <person name="Hemp J."/>
            <person name="Ward L.M."/>
            <person name="Pace L.A."/>
            <person name="Fischer W.W."/>
        </authorList>
    </citation>
    <scope>NUCLEOTIDE SEQUENCE [LARGE SCALE GENOMIC DNA]</scope>
    <source>
        <strain evidence="7 8">YMTK-2</strain>
    </source>
</reference>
<dbReference type="STRING" id="229920.ADM99_00395"/>
<evidence type="ECO:0000256" key="3">
    <source>
        <dbReference type="PROSITE-ProRule" id="PRU00284"/>
    </source>
</evidence>
<dbReference type="Gene3D" id="6.10.340.10">
    <property type="match status" value="1"/>
</dbReference>
<dbReference type="PROSITE" id="PS50885">
    <property type="entry name" value="HAMP"/>
    <property type="match status" value="1"/>
</dbReference>
<dbReference type="GO" id="GO:0007165">
    <property type="term" value="P:signal transduction"/>
    <property type="evidence" value="ECO:0007669"/>
    <property type="project" value="UniProtKB-KW"/>
</dbReference>
<keyword evidence="1 3" id="KW-0807">Transducer</keyword>
<feature type="transmembrane region" description="Helical" evidence="4">
    <location>
        <begin position="190"/>
        <end position="212"/>
    </location>
</feature>
<dbReference type="CDD" id="cd11386">
    <property type="entry name" value="MCP_signal"/>
    <property type="match status" value="1"/>
</dbReference>
<keyword evidence="4" id="KW-0812">Transmembrane</keyword>
<name>A0A0P6XI04_9CHLR</name>
<dbReference type="SMART" id="SM00304">
    <property type="entry name" value="HAMP"/>
    <property type="match status" value="1"/>
</dbReference>
<evidence type="ECO:0000313" key="7">
    <source>
        <dbReference type="EMBL" id="KPL75115.1"/>
    </source>
</evidence>
<dbReference type="SUPFAM" id="SSF58104">
    <property type="entry name" value="Methyl-accepting chemotaxis protein (MCP) signaling domain"/>
    <property type="match status" value="2"/>
</dbReference>
<dbReference type="Pfam" id="PF00015">
    <property type="entry name" value="MCPsignal"/>
    <property type="match status" value="1"/>
</dbReference>
<dbReference type="InterPro" id="IPR004089">
    <property type="entry name" value="MCPsignal_dom"/>
</dbReference>
<dbReference type="PANTHER" id="PTHR32089:SF112">
    <property type="entry name" value="LYSOZYME-LIKE PROTEIN-RELATED"/>
    <property type="match status" value="1"/>
</dbReference>
<dbReference type="CDD" id="cd06225">
    <property type="entry name" value="HAMP"/>
    <property type="match status" value="1"/>
</dbReference>
<evidence type="ECO:0000259" key="5">
    <source>
        <dbReference type="PROSITE" id="PS50111"/>
    </source>
</evidence>
<comment type="similarity">
    <text evidence="2">Belongs to the methyl-accepting chemotaxis (MCP) protein family.</text>
</comment>
<evidence type="ECO:0000256" key="2">
    <source>
        <dbReference type="ARBA" id="ARBA00029447"/>
    </source>
</evidence>
<gene>
    <name evidence="7" type="ORF">ADM99_00395</name>
</gene>
<dbReference type="RefSeq" id="WP_062420676.1">
    <property type="nucleotide sequence ID" value="NZ_BBYA01000003.1"/>
</dbReference>
<sequence>MKKGWNSLQFELTASMVALLVLISGALTAVQFMQYRTDLDQDLRKNLLSQVTIAALSVDGDAHSLITPETDRNSPEYQKVIAPLLKVREANPDIGCLYTLSPDGKGGWSFIVDTDPEPIEIGAPIDDLSPLLAKSSGLFDHPQIEADYYTDEWGTWLTGYAPVLNSKGEVVTLLGMDIDKVTVQKKENQLLLVSGLIFLLSLPITILLGWLISKKIILPILKVSGLAKSLAENDLPRLASACDQLAEGNLDQQLTITSNPVDYHSRTELGDMADDLNFMITHLKTVEEAFNRMTRSFSSVFEKIGEQSLQLNASASQMEKMAKTIDNEVNQIRSSIDLMGEGSHRQKDSVLGTRDHLKKIGTLVESVETGSREQTKAVTETDVVMKDFSQLIETVVSNSSNQAQLARQSTGTVQQSAGTVEAAVKNLRNIQLIVNQSSQKMREMGEQTRQIDAILETITEIASQTNLLALNAAIEAARAGEHGKGFSIVADEVRKLAEKSSTAAKEISTLVSRIQKAADEASSAMQNSQNEVESGVLMGENAGKALIEILNAIRLSQASSEKISEESNRMVAYSDKLTDSLNQVSTIAENYQQAVDEMSASIEIIQGTMDDVNQICQESSSSMTTVFEDIQNLSQGMNELSASSIELTSLSENLQSALKRFHLANSL</sequence>
<feature type="domain" description="HAMP" evidence="6">
    <location>
        <begin position="237"/>
        <end position="288"/>
    </location>
</feature>
<evidence type="ECO:0008006" key="9">
    <source>
        <dbReference type="Google" id="ProtNLM"/>
    </source>
</evidence>
<dbReference type="OrthoDB" id="138587at2"/>
<dbReference type="AlphaFoldDB" id="A0A0P6XI04"/>
<dbReference type="EMBL" id="LGCK01000001">
    <property type="protein sequence ID" value="KPL75115.1"/>
    <property type="molecule type" value="Genomic_DNA"/>
</dbReference>
<dbReference type="Proteomes" id="UP000050430">
    <property type="component" value="Unassembled WGS sequence"/>
</dbReference>
<dbReference type="InterPro" id="IPR003660">
    <property type="entry name" value="HAMP_dom"/>
</dbReference>
<feature type="domain" description="Methyl-accepting transducer" evidence="5">
    <location>
        <begin position="349"/>
        <end position="585"/>
    </location>
</feature>
<dbReference type="Pfam" id="PF00672">
    <property type="entry name" value="HAMP"/>
    <property type="match status" value="1"/>
</dbReference>
<evidence type="ECO:0000256" key="4">
    <source>
        <dbReference type="SAM" id="Phobius"/>
    </source>
</evidence>
<dbReference type="GO" id="GO:0016020">
    <property type="term" value="C:membrane"/>
    <property type="evidence" value="ECO:0007669"/>
    <property type="project" value="InterPro"/>
</dbReference>
<comment type="caution">
    <text evidence="7">The sequence shown here is derived from an EMBL/GenBank/DDBJ whole genome shotgun (WGS) entry which is preliminary data.</text>
</comment>
<dbReference type="PROSITE" id="PS50111">
    <property type="entry name" value="CHEMOTAXIS_TRANSDUC_2"/>
    <property type="match status" value="1"/>
</dbReference>
<dbReference type="SMART" id="SM00283">
    <property type="entry name" value="MA"/>
    <property type="match status" value="1"/>
</dbReference>
<accession>A0A0P6XI04</accession>
<keyword evidence="4" id="KW-1133">Transmembrane helix</keyword>
<organism evidence="7 8">
    <name type="scientific">Leptolinea tardivitalis</name>
    <dbReference type="NCBI Taxonomy" id="229920"/>
    <lineage>
        <taxon>Bacteria</taxon>
        <taxon>Bacillati</taxon>
        <taxon>Chloroflexota</taxon>
        <taxon>Anaerolineae</taxon>
        <taxon>Anaerolineales</taxon>
        <taxon>Anaerolineaceae</taxon>
        <taxon>Leptolinea</taxon>
    </lineage>
</organism>
<keyword evidence="8" id="KW-1185">Reference proteome</keyword>
<dbReference type="Gene3D" id="1.10.287.950">
    <property type="entry name" value="Methyl-accepting chemotaxis protein"/>
    <property type="match status" value="1"/>
</dbReference>
<dbReference type="PANTHER" id="PTHR32089">
    <property type="entry name" value="METHYL-ACCEPTING CHEMOTAXIS PROTEIN MCPB"/>
    <property type="match status" value="1"/>
</dbReference>
<keyword evidence="4" id="KW-0472">Membrane</keyword>
<proteinExistence type="inferred from homology"/>
<evidence type="ECO:0000259" key="6">
    <source>
        <dbReference type="PROSITE" id="PS50885"/>
    </source>
</evidence>
<dbReference type="PATRIC" id="fig|229920.5.peg.3210"/>